<dbReference type="InterPro" id="IPR036322">
    <property type="entry name" value="WD40_repeat_dom_sf"/>
</dbReference>
<keyword evidence="3 9" id="KW-0349">Heme</keyword>
<gene>
    <name evidence="12" type="ORF">FGK64_11370</name>
</gene>
<name>A0ABY2XBA8_9RHOB</name>
<keyword evidence="2 8" id="KW-0853">WD repeat</keyword>
<dbReference type="Gene3D" id="1.10.760.10">
    <property type="entry name" value="Cytochrome c-like domain"/>
    <property type="match status" value="1"/>
</dbReference>
<evidence type="ECO:0000256" key="5">
    <source>
        <dbReference type="ARBA" id="ARBA00022737"/>
    </source>
</evidence>
<dbReference type="InterPro" id="IPR009056">
    <property type="entry name" value="Cyt_c-like_dom"/>
</dbReference>
<dbReference type="Proteomes" id="UP001191082">
    <property type="component" value="Unassembled WGS sequence"/>
</dbReference>
<evidence type="ECO:0000256" key="8">
    <source>
        <dbReference type="PROSITE-ProRule" id="PRU00221"/>
    </source>
</evidence>
<keyword evidence="5" id="KW-0677">Repeat</keyword>
<evidence type="ECO:0000256" key="3">
    <source>
        <dbReference type="ARBA" id="ARBA00022617"/>
    </source>
</evidence>
<evidence type="ECO:0000256" key="4">
    <source>
        <dbReference type="ARBA" id="ARBA00022723"/>
    </source>
</evidence>
<evidence type="ECO:0000256" key="9">
    <source>
        <dbReference type="PROSITE-ProRule" id="PRU00433"/>
    </source>
</evidence>
<dbReference type="InterPro" id="IPR036909">
    <property type="entry name" value="Cyt_c-like_dom_sf"/>
</dbReference>
<evidence type="ECO:0000313" key="12">
    <source>
        <dbReference type="EMBL" id="TMV13343.1"/>
    </source>
</evidence>
<evidence type="ECO:0000256" key="7">
    <source>
        <dbReference type="ARBA" id="ARBA00023004"/>
    </source>
</evidence>
<dbReference type="InterPro" id="IPR002327">
    <property type="entry name" value="Cyt_c_1A/1B"/>
</dbReference>
<protein>
    <submittedName>
        <fullName evidence="12">C-type cytochrome</fullName>
    </submittedName>
</protein>
<dbReference type="Pfam" id="PF00400">
    <property type="entry name" value="WD40"/>
    <property type="match status" value="4"/>
</dbReference>
<feature type="chain" id="PRO_5046603497" evidence="10">
    <location>
        <begin position="20"/>
        <end position="422"/>
    </location>
</feature>
<evidence type="ECO:0000256" key="6">
    <source>
        <dbReference type="ARBA" id="ARBA00022982"/>
    </source>
</evidence>
<comment type="caution">
    <text evidence="12">The sequence shown here is derived from an EMBL/GenBank/DDBJ whole genome shotgun (WGS) entry which is preliminary data.</text>
</comment>
<feature type="signal peptide" evidence="10">
    <location>
        <begin position="1"/>
        <end position="19"/>
    </location>
</feature>
<dbReference type="PRINTS" id="PR00320">
    <property type="entry name" value="GPROTEINBRPT"/>
</dbReference>
<evidence type="ECO:0000256" key="2">
    <source>
        <dbReference type="ARBA" id="ARBA00022574"/>
    </source>
</evidence>
<keyword evidence="13" id="KW-1185">Reference proteome</keyword>
<feature type="repeat" description="WD" evidence="8">
    <location>
        <begin position="63"/>
        <end position="92"/>
    </location>
</feature>
<dbReference type="InterPro" id="IPR020472">
    <property type="entry name" value="WD40_PAC1"/>
</dbReference>
<evidence type="ECO:0000256" key="1">
    <source>
        <dbReference type="ARBA" id="ARBA00022448"/>
    </source>
</evidence>
<proteinExistence type="predicted"/>
<feature type="repeat" description="WD" evidence="8">
    <location>
        <begin position="137"/>
        <end position="177"/>
    </location>
</feature>
<dbReference type="EMBL" id="VCPC01000002">
    <property type="protein sequence ID" value="TMV13343.1"/>
    <property type="molecule type" value="Genomic_DNA"/>
</dbReference>
<reference evidence="12 13" key="1">
    <citation type="submission" date="2019-05" db="EMBL/GenBank/DDBJ databases">
        <title>Marivita sp. nov. isolated from sea sediment.</title>
        <authorList>
            <person name="Kim W."/>
        </authorList>
    </citation>
    <scope>NUCLEOTIDE SEQUENCE [LARGE SCALE GENOMIC DNA]</scope>
    <source>
        <strain evidence="12 13">CAU 1492</strain>
    </source>
</reference>
<dbReference type="Pfam" id="PF00034">
    <property type="entry name" value="Cytochrom_C"/>
    <property type="match status" value="1"/>
</dbReference>
<dbReference type="InterPro" id="IPR015943">
    <property type="entry name" value="WD40/YVTN_repeat-like_dom_sf"/>
</dbReference>
<keyword evidence="10" id="KW-0732">Signal</keyword>
<dbReference type="PROSITE" id="PS50294">
    <property type="entry name" value="WD_REPEATS_REGION"/>
    <property type="match status" value="2"/>
</dbReference>
<dbReference type="CDD" id="cd00200">
    <property type="entry name" value="WD40"/>
    <property type="match status" value="1"/>
</dbReference>
<dbReference type="PRINTS" id="PR00604">
    <property type="entry name" value="CYTCHRMECIAB"/>
</dbReference>
<dbReference type="SUPFAM" id="SSF50978">
    <property type="entry name" value="WD40 repeat-like"/>
    <property type="match status" value="1"/>
</dbReference>
<keyword evidence="7 9" id="KW-0408">Iron</keyword>
<dbReference type="Gene3D" id="2.130.10.10">
    <property type="entry name" value="YVTN repeat-like/Quinoprotein amine dehydrogenase"/>
    <property type="match status" value="2"/>
</dbReference>
<organism evidence="12 13">
    <name type="scientific">Arenibacterium halophilum</name>
    <dbReference type="NCBI Taxonomy" id="2583821"/>
    <lineage>
        <taxon>Bacteria</taxon>
        <taxon>Pseudomonadati</taxon>
        <taxon>Pseudomonadota</taxon>
        <taxon>Alphaproteobacteria</taxon>
        <taxon>Rhodobacterales</taxon>
        <taxon>Paracoccaceae</taxon>
        <taxon>Arenibacterium</taxon>
    </lineage>
</organism>
<dbReference type="PANTHER" id="PTHR19848:SF8">
    <property type="entry name" value="F-BOX AND WD REPEAT DOMAIN CONTAINING 7"/>
    <property type="match status" value="1"/>
</dbReference>
<dbReference type="PROSITE" id="PS51007">
    <property type="entry name" value="CYTC"/>
    <property type="match status" value="1"/>
</dbReference>
<dbReference type="PROSITE" id="PS50082">
    <property type="entry name" value="WD_REPEATS_2"/>
    <property type="match status" value="3"/>
</dbReference>
<keyword evidence="4 9" id="KW-0479">Metal-binding</keyword>
<keyword evidence="6" id="KW-0249">Electron transport</keyword>
<evidence type="ECO:0000313" key="13">
    <source>
        <dbReference type="Proteomes" id="UP001191082"/>
    </source>
</evidence>
<accession>A0ABY2XBA8</accession>
<feature type="domain" description="Cytochrome c" evidence="11">
    <location>
        <begin position="317"/>
        <end position="419"/>
    </location>
</feature>
<dbReference type="RefSeq" id="WP_138863899.1">
    <property type="nucleotide sequence ID" value="NZ_VCPC01000002.1"/>
</dbReference>
<keyword evidence="1" id="KW-0813">Transport</keyword>
<evidence type="ECO:0000256" key="10">
    <source>
        <dbReference type="SAM" id="SignalP"/>
    </source>
</evidence>
<dbReference type="InterPro" id="IPR019775">
    <property type="entry name" value="WD40_repeat_CS"/>
</dbReference>
<dbReference type="PANTHER" id="PTHR19848">
    <property type="entry name" value="WD40 REPEAT PROTEIN"/>
    <property type="match status" value="1"/>
</dbReference>
<dbReference type="SUPFAM" id="SSF46626">
    <property type="entry name" value="Cytochrome c"/>
    <property type="match status" value="1"/>
</dbReference>
<feature type="repeat" description="WD" evidence="8">
    <location>
        <begin position="25"/>
        <end position="56"/>
    </location>
</feature>
<evidence type="ECO:0000259" key="11">
    <source>
        <dbReference type="PROSITE" id="PS51007"/>
    </source>
</evidence>
<dbReference type="SMART" id="SM00320">
    <property type="entry name" value="WD40"/>
    <property type="match status" value="7"/>
</dbReference>
<dbReference type="InterPro" id="IPR001680">
    <property type="entry name" value="WD40_rpt"/>
</dbReference>
<dbReference type="PROSITE" id="PS00678">
    <property type="entry name" value="WD_REPEATS_1"/>
    <property type="match status" value="1"/>
</dbReference>
<sequence length="422" mass="44619">MGRWLAGLVALCLASPVAAQEFFTLDGHGGPIRQIAVAPDGRIATASFDNSVGLWSDKVPHWYEGHAAAVNAVLFARGALFSGGDDFTLRRWPDGAEVGRHDGKVVALAALPGAIASASWDGTIGLWPLDGSAPSRLTGHQGPVNALVLRDDGALLSASTDGSIRAWDVATGQETARLVRDGFGINALVLDPAGAWLAYGAADGTTRVIDPETGAAIADFTADRRPILALAVSPDGSRLAVGDGHGYIMVIDTLAWTVAHDFRATASGPIWALAFSTDGHHILAGGLENRVYGWPLADLGDQVPMSGAPRDFLRAPETMENGERQFMRKCSICHDLRGTGSRRAGPSLAGLFGRRAGALAGYPYSDILDGSDIVWNDNTIDQLFDIGPDHYIPGSKMPMQRITNPQDRADLIGFLRRATAPE</sequence>